<dbReference type="Proteomes" id="UP000188273">
    <property type="component" value="Chromosome"/>
</dbReference>
<reference evidence="3" key="1">
    <citation type="submission" date="2017-02" db="EMBL/GenBank/DDBJ databases">
        <title>Comparative genomics and description of representatives of a novel lineage of planctomycetes thriving in anoxic sediments.</title>
        <authorList>
            <person name="Spring S."/>
            <person name="Bunk B."/>
            <person name="Sproer C."/>
            <person name="Klenk H.-P."/>
        </authorList>
    </citation>
    <scope>NUCLEOTIDE SEQUENCE [LARGE SCALE GENOMIC DNA]</scope>
    <source>
        <strain evidence="3">L21-RPul-D3</strain>
    </source>
</reference>
<protein>
    <submittedName>
        <fullName evidence="2">Uncharacterized protein</fullName>
    </submittedName>
</protein>
<keyword evidence="3" id="KW-1185">Reference proteome</keyword>
<gene>
    <name evidence="2" type="ORF">L21SP3_01281</name>
</gene>
<evidence type="ECO:0000256" key="1">
    <source>
        <dbReference type="SAM" id="MobiDB-lite"/>
    </source>
</evidence>
<dbReference type="KEGG" id="pbu:L21SP3_01281"/>
<dbReference type="OrthoDB" id="510857at2"/>
<feature type="region of interest" description="Disordered" evidence="1">
    <location>
        <begin position="158"/>
        <end position="184"/>
    </location>
</feature>
<dbReference type="EMBL" id="CP019633">
    <property type="protein sequence ID" value="AQQ09476.1"/>
    <property type="molecule type" value="Genomic_DNA"/>
</dbReference>
<accession>A0A1Q2HQE4</accession>
<name>A0A1Q2HQE4_9BACT</name>
<dbReference type="STRING" id="1940790.L21SP3_01281"/>
<sequence length="184" mass="21198">MLQTDTLKSIFHRKFTLDLNVSQGKNTAVLRESGKEAKLKHVKLSNIPDNSLILKIDACKCPEYIFSSTKDHNIRCDYLLIYQNTEESPPDLVFIELKSKKLKGSKYSSQFKSSVCLFEYINSILINFYEIKSLSKAKKHFILLHKKRIAKTNTRKKREYFSTDSTPEKPLSINAGSSPIFLRT</sequence>
<evidence type="ECO:0000313" key="3">
    <source>
        <dbReference type="Proteomes" id="UP000188273"/>
    </source>
</evidence>
<dbReference type="AlphaFoldDB" id="A0A1Q2HQE4"/>
<dbReference type="RefSeq" id="WP_077540068.1">
    <property type="nucleotide sequence ID" value="NZ_CP019633.1"/>
</dbReference>
<organism evidence="2 3">
    <name type="scientific">Sedimentisphaera cyanobacteriorum</name>
    <dbReference type="NCBI Taxonomy" id="1940790"/>
    <lineage>
        <taxon>Bacteria</taxon>
        <taxon>Pseudomonadati</taxon>
        <taxon>Planctomycetota</taxon>
        <taxon>Phycisphaerae</taxon>
        <taxon>Sedimentisphaerales</taxon>
        <taxon>Sedimentisphaeraceae</taxon>
        <taxon>Sedimentisphaera</taxon>
    </lineage>
</organism>
<proteinExistence type="predicted"/>
<evidence type="ECO:0000313" key="2">
    <source>
        <dbReference type="EMBL" id="AQQ09476.1"/>
    </source>
</evidence>